<dbReference type="GO" id="GO:0030145">
    <property type="term" value="F:manganese ion binding"/>
    <property type="evidence" value="ECO:0007669"/>
    <property type="project" value="TreeGrafter"/>
</dbReference>
<dbReference type="Gene3D" id="2.170.8.10">
    <property type="entry name" value="Phosphoenolpyruvate Carboxykinase, domain 2"/>
    <property type="match status" value="1"/>
</dbReference>
<name>A0A7K5V9I2_9CORV</name>
<dbReference type="GO" id="GO:0004613">
    <property type="term" value="F:phosphoenolpyruvate carboxykinase (GTP) activity"/>
    <property type="evidence" value="ECO:0007669"/>
    <property type="project" value="UniProtKB-EC"/>
</dbReference>
<dbReference type="GO" id="GO:0006107">
    <property type="term" value="P:oxaloacetate metabolic process"/>
    <property type="evidence" value="ECO:0007669"/>
    <property type="project" value="TreeGrafter"/>
</dbReference>
<dbReference type="GO" id="GO:0071549">
    <property type="term" value="P:cellular response to dexamethasone stimulus"/>
    <property type="evidence" value="ECO:0007669"/>
    <property type="project" value="UniProtKB-ARBA"/>
</dbReference>
<dbReference type="Proteomes" id="UP000584415">
    <property type="component" value="Unassembled WGS sequence"/>
</dbReference>
<dbReference type="NCBIfam" id="NF003253">
    <property type="entry name" value="PRK04210.1"/>
    <property type="match status" value="1"/>
</dbReference>
<dbReference type="GO" id="GO:0019543">
    <property type="term" value="P:propionate catabolic process"/>
    <property type="evidence" value="ECO:0007669"/>
    <property type="project" value="UniProtKB-ARBA"/>
</dbReference>
<dbReference type="FunFam" id="3.40.449.10:FF:000003">
    <property type="entry name" value="Phosphoenolpyruvate carboxykinase, cytosolic [GTP]"/>
    <property type="match status" value="1"/>
</dbReference>
<evidence type="ECO:0000256" key="19">
    <source>
        <dbReference type="ARBA" id="ARBA00042054"/>
    </source>
</evidence>
<dbReference type="InterPro" id="IPR035078">
    <property type="entry name" value="PEP_carboxykinase_GTP_N"/>
</dbReference>
<dbReference type="SUPFAM" id="SSF68923">
    <property type="entry name" value="PEP carboxykinase N-terminal domain"/>
    <property type="match status" value="1"/>
</dbReference>
<dbReference type="InterPro" id="IPR018091">
    <property type="entry name" value="PEP_carboxykin_GTP_CS"/>
</dbReference>
<keyword evidence="8" id="KW-0963">Cytoplasm</keyword>
<comment type="subcellular location">
    <subcellularLocation>
        <location evidence="2">Cytoplasm</location>
    </subcellularLocation>
</comment>
<dbReference type="InterPro" id="IPR035077">
    <property type="entry name" value="PEP_carboxykinase_GTP_C"/>
</dbReference>
<evidence type="ECO:0000256" key="3">
    <source>
        <dbReference type="ARBA" id="ARBA00004742"/>
    </source>
</evidence>
<keyword evidence="16" id="KW-0464">Manganese</keyword>
<keyword evidence="25" id="KW-1185">Reference proteome</keyword>
<dbReference type="Gene3D" id="3.90.228.20">
    <property type="match status" value="1"/>
</dbReference>
<dbReference type="GO" id="GO:0070365">
    <property type="term" value="P:hepatocyte differentiation"/>
    <property type="evidence" value="ECO:0007669"/>
    <property type="project" value="UniProtKB-ARBA"/>
</dbReference>
<dbReference type="GO" id="GO:0006094">
    <property type="term" value="P:gluconeogenesis"/>
    <property type="evidence" value="ECO:0007669"/>
    <property type="project" value="UniProtKB-UniPathway"/>
</dbReference>
<evidence type="ECO:0000256" key="12">
    <source>
        <dbReference type="ARBA" id="ARBA00022741"/>
    </source>
</evidence>
<dbReference type="GO" id="GO:0005525">
    <property type="term" value="F:GTP binding"/>
    <property type="evidence" value="ECO:0007669"/>
    <property type="project" value="UniProtKB-KW"/>
</dbReference>
<dbReference type="SUPFAM" id="SSF53795">
    <property type="entry name" value="PEP carboxykinase-like"/>
    <property type="match status" value="1"/>
</dbReference>
<evidence type="ECO:0000256" key="2">
    <source>
        <dbReference type="ARBA" id="ARBA00004496"/>
    </source>
</evidence>
<dbReference type="EMBL" id="VYXC01006842">
    <property type="protein sequence ID" value="NWU25707.1"/>
    <property type="molecule type" value="Genomic_DNA"/>
</dbReference>
<dbReference type="GO" id="GO:0071361">
    <property type="term" value="P:cellular response to ethanol"/>
    <property type="evidence" value="ECO:0007669"/>
    <property type="project" value="UniProtKB-ARBA"/>
</dbReference>
<protein>
    <recommendedName>
        <fullName evidence="18">Phosphoenolpyruvate carboxykinase, cytosolic [GTP]</fullName>
        <ecNumber evidence="6">4.1.1.32</ecNumber>
    </recommendedName>
    <alternativeName>
        <fullName evidence="19">Serine-protein kinase PCK1</fullName>
    </alternativeName>
</protein>
<dbReference type="GO" id="GO:0005829">
    <property type="term" value="C:cytosol"/>
    <property type="evidence" value="ECO:0007669"/>
    <property type="project" value="TreeGrafter"/>
</dbReference>
<keyword evidence="13" id="KW-0418">Kinase</keyword>
<dbReference type="GO" id="GO:0006089">
    <property type="term" value="P:lactate metabolic process"/>
    <property type="evidence" value="ECO:0007669"/>
    <property type="project" value="UniProtKB-ARBA"/>
</dbReference>
<keyword evidence="9" id="KW-0597">Phosphoprotein</keyword>
<reference evidence="24 25" key="1">
    <citation type="submission" date="2019-09" db="EMBL/GenBank/DDBJ databases">
        <title>Bird 10,000 Genomes (B10K) Project - Family phase.</title>
        <authorList>
            <person name="Zhang G."/>
        </authorList>
    </citation>
    <scope>NUCLEOTIDE SEQUENCE [LARGE SCALE GENOMIC DNA]</scope>
    <source>
        <strain evidence="24">B10K-DU-001-71</strain>
        <tissue evidence="24">Muscle</tissue>
    </source>
</reference>
<evidence type="ECO:0000256" key="20">
    <source>
        <dbReference type="ARBA" id="ARBA00047291"/>
    </source>
</evidence>
<dbReference type="FunFam" id="3.90.228.20:FF:000005">
    <property type="entry name" value="Phosphoenolpyruvate carboxykinase [GTP], mitochondrial"/>
    <property type="match status" value="1"/>
</dbReference>
<keyword evidence="17" id="KW-0456">Lyase</keyword>
<feature type="non-terminal residue" evidence="24">
    <location>
        <position position="1"/>
    </location>
</feature>
<dbReference type="Gene3D" id="3.40.449.10">
    <property type="entry name" value="Phosphoenolpyruvate Carboxykinase, domain 1"/>
    <property type="match status" value="1"/>
</dbReference>
<dbReference type="FunFam" id="2.170.8.10:FF:000006">
    <property type="entry name" value="Phosphoenolpyruvate carboxykinase, cytosolic [GTP]"/>
    <property type="match status" value="1"/>
</dbReference>
<dbReference type="GO" id="GO:0018991">
    <property type="term" value="P:egg-laying behavior"/>
    <property type="evidence" value="ECO:0007669"/>
    <property type="project" value="UniProtKB-ARBA"/>
</dbReference>
<evidence type="ECO:0000256" key="1">
    <source>
        <dbReference type="ARBA" id="ARBA00001936"/>
    </source>
</evidence>
<evidence type="ECO:0000313" key="25">
    <source>
        <dbReference type="Proteomes" id="UP000584415"/>
    </source>
</evidence>
<dbReference type="GO" id="GO:0019563">
    <property type="term" value="P:glycerol catabolic process"/>
    <property type="evidence" value="ECO:0007669"/>
    <property type="project" value="UniProtKB-ARBA"/>
</dbReference>
<accession>A0A7K5V9I2</accession>
<comment type="catalytic activity">
    <reaction evidence="20">
        <text>oxaloacetate + GTP = phosphoenolpyruvate + GDP + CO2</text>
        <dbReference type="Rhea" id="RHEA:10388"/>
        <dbReference type="ChEBI" id="CHEBI:16452"/>
        <dbReference type="ChEBI" id="CHEBI:16526"/>
        <dbReference type="ChEBI" id="CHEBI:37565"/>
        <dbReference type="ChEBI" id="CHEBI:58189"/>
        <dbReference type="ChEBI" id="CHEBI:58702"/>
        <dbReference type="EC" id="4.1.1.32"/>
    </reaction>
    <physiologicalReaction direction="left-to-right" evidence="20">
        <dbReference type="Rhea" id="RHEA:10389"/>
    </physiologicalReaction>
    <physiologicalReaction direction="right-to-left" evidence="20">
        <dbReference type="Rhea" id="RHEA:10390"/>
    </physiologicalReaction>
</comment>
<comment type="pathway">
    <text evidence="3">Carbohydrate biosynthesis; gluconeogenesis.</text>
</comment>
<dbReference type="PROSITE" id="PS00505">
    <property type="entry name" value="PEPCK_GTP"/>
    <property type="match status" value="1"/>
</dbReference>
<evidence type="ECO:0000256" key="8">
    <source>
        <dbReference type="ARBA" id="ARBA00022490"/>
    </source>
</evidence>
<feature type="domain" description="Phosphoenolpyruvate carboxykinase GTP-utilising N-terminal" evidence="23">
    <location>
        <begin position="29"/>
        <end position="256"/>
    </location>
</feature>
<evidence type="ECO:0000256" key="18">
    <source>
        <dbReference type="ARBA" id="ARBA00040372"/>
    </source>
</evidence>
<evidence type="ECO:0000256" key="21">
    <source>
        <dbReference type="ARBA" id="ARBA00049257"/>
    </source>
</evidence>
<evidence type="ECO:0000256" key="7">
    <source>
        <dbReference type="ARBA" id="ARBA00022432"/>
    </source>
</evidence>
<evidence type="ECO:0000256" key="16">
    <source>
        <dbReference type="ARBA" id="ARBA00023211"/>
    </source>
</evidence>
<dbReference type="GO" id="GO:0009792">
    <property type="term" value="P:embryo development ending in birth or egg hatching"/>
    <property type="evidence" value="ECO:0007669"/>
    <property type="project" value="UniProtKB-ARBA"/>
</dbReference>
<evidence type="ECO:0000256" key="15">
    <source>
        <dbReference type="ARBA" id="ARBA00023134"/>
    </source>
</evidence>
<proteinExistence type="inferred from homology"/>
<evidence type="ECO:0000256" key="13">
    <source>
        <dbReference type="ARBA" id="ARBA00022777"/>
    </source>
</evidence>
<dbReference type="GO" id="GO:0006111">
    <property type="term" value="P:regulation of gluconeogenesis"/>
    <property type="evidence" value="ECO:0007669"/>
    <property type="project" value="UniProtKB-ARBA"/>
</dbReference>
<feature type="non-terminal residue" evidence="24">
    <location>
        <position position="622"/>
    </location>
</feature>
<evidence type="ECO:0000256" key="10">
    <source>
        <dbReference type="ARBA" id="ARBA00022679"/>
    </source>
</evidence>
<keyword evidence="14" id="KW-0210">Decarboxylase</keyword>
<evidence type="ECO:0000256" key="9">
    <source>
        <dbReference type="ARBA" id="ARBA00022553"/>
    </source>
</evidence>
<dbReference type="AlphaFoldDB" id="A0A7K5V9I2"/>
<dbReference type="GO" id="GO:0030703">
    <property type="term" value="P:eggshell formation"/>
    <property type="evidence" value="ECO:0007669"/>
    <property type="project" value="UniProtKB-ARBA"/>
</dbReference>
<dbReference type="GO" id="GO:0051591">
    <property type="term" value="P:response to cAMP"/>
    <property type="evidence" value="ECO:0007669"/>
    <property type="project" value="UniProtKB-ARBA"/>
</dbReference>
<comment type="catalytic activity">
    <reaction evidence="21">
        <text>L-seryl-[protein] + GTP = O-phospho-L-seryl-[protein] + GDP + H(+)</text>
        <dbReference type="Rhea" id="RHEA:64020"/>
        <dbReference type="Rhea" id="RHEA-COMP:9863"/>
        <dbReference type="Rhea" id="RHEA-COMP:11604"/>
        <dbReference type="ChEBI" id="CHEBI:15378"/>
        <dbReference type="ChEBI" id="CHEBI:29999"/>
        <dbReference type="ChEBI" id="CHEBI:37565"/>
        <dbReference type="ChEBI" id="CHEBI:58189"/>
        <dbReference type="ChEBI" id="CHEBI:83421"/>
    </reaction>
    <physiologicalReaction direction="left-to-right" evidence="21">
        <dbReference type="Rhea" id="RHEA:64021"/>
    </physiologicalReaction>
</comment>
<dbReference type="GO" id="GO:0071333">
    <property type="term" value="P:cellular response to glucose stimulus"/>
    <property type="evidence" value="ECO:0007669"/>
    <property type="project" value="TreeGrafter"/>
</dbReference>
<dbReference type="CDD" id="cd00819">
    <property type="entry name" value="PEPCK_GTP"/>
    <property type="match status" value="1"/>
</dbReference>
<keyword evidence="11" id="KW-0479">Metal-binding</keyword>
<keyword evidence="15" id="KW-0342">GTP-binding</keyword>
<evidence type="ECO:0000256" key="17">
    <source>
        <dbReference type="ARBA" id="ARBA00023239"/>
    </source>
</evidence>
<dbReference type="GO" id="GO:0016301">
    <property type="term" value="F:kinase activity"/>
    <property type="evidence" value="ECO:0007669"/>
    <property type="project" value="UniProtKB-KW"/>
</dbReference>
<keyword evidence="7" id="KW-0312">Gluconeogenesis</keyword>
<keyword evidence="12" id="KW-0547">Nucleotide-binding</keyword>
<dbReference type="GO" id="GO:0007296">
    <property type="term" value="P:vitellogenesis"/>
    <property type="evidence" value="ECO:0007669"/>
    <property type="project" value="UniProtKB-ARBA"/>
</dbReference>
<evidence type="ECO:0000256" key="6">
    <source>
        <dbReference type="ARBA" id="ARBA00012306"/>
    </source>
</evidence>
<dbReference type="GO" id="GO:0032869">
    <property type="term" value="P:cellular response to insulin stimulus"/>
    <property type="evidence" value="ECO:0007669"/>
    <property type="project" value="UniProtKB-ARBA"/>
</dbReference>
<feature type="domain" description="Phosphoenolpyruvate carboxykinase C-terminal P-loop" evidence="22">
    <location>
        <begin position="260"/>
        <end position="616"/>
    </location>
</feature>
<sequence length="622" mass="69622">MPPQLKAEMNVMPKVVQGDLESLSAEARDFIETNAKLCQPECIHICDGSEEENKKILDIMVEQGMIKKLKKYENCWLALTDPRDVARIESKTVIITQEQRDTTPMPKTGTSQLGRWMSEEDFEKAFNTRFPGCMQGRTMYVIPFSMGPIGSPLSKIGIELTDSPYVVASMRIMTRMGTDVLKALGNGEFVKCLHSVGCPLPLKEPLINNWPCNPELTLIAHLPDRREIISFGSGYGGNSLLGKKCFALRIASRLAKEEGWLAEHMLILGITNPEGKKKYFAAAFPSACGKTNLAMMNPSLPGWKIECVGDDIAWMKFDEQGNLRAINPENGFFGVAPGTSVKTNPNAIKTIFKNTIFTNVAETSDGGVYWEGIDEPLPAGVTVTSWKNKDWTPDNGEPCAHPNSRFCSPARQCPIMDPAWESPEGVPIEGIIFGGRRPAGVPLVYEAFNWKHGVFVGAAMRSEATAAAEHKGKIIMHDPFAMRPFFGYNFGKYLAHWLSMAHRPAAKLPRIFHVNWFRKDSQGKFLWPGFGENSRVLEWMFNRIEGKASAKPTAIGYIPTDAALNLKGLEDVNLTELFDISKEFWEKEVEEIKQYFEVQVNADLPYEIERELLALEMRIKQL</sequence>
<dbReference type="Pfam" id="PF00821">
    <property type="entry name" value="PEPCK_GTP"/>
    <property type="match status" value="1"/>
</dbReference>
<evidence type="ECO:0000256" key="4">
    <source>
        <dbReference type="ARBA" id="ARBA00005796"/>
    </source>
</evidence>
<comment type="caution">
    <text evidence="24">The sequence shown here is derived from an EMBL/GenBank/DDBJ whole genome shotgun (WGS) entry which is preliminary data.</text>
</comment>
<dbReference type="PIRSF" id="PIRSF001348">
    <property type="entry name" value="PEP_carboxykinase_GTP"/>
    <property type="match status" value="1"/>
</dbReference>
<comment type="cofactor">
    <cofactor evidence="1">
        <name>Mn(2+)</name>
        <dbReference type="ChEBI" id="CHEBI:29035"/>
    </cofactor>
</comment>
<dbReference type="PANTHER" id="PTHR11561">
    <property type="entry name" value="PHOSPHOENOLPYRUVATE CARBOXYKINASE"/>
    <property type="match status" value="1"/>
</dbReference>
<dbReference type="UniPathway" id="UPA00138"/>
<comment type="subunit">
    <text evidence="5">Monomer.</text>
</comment>
<evidence type="ECO:0000259" key="23">
    <source>
        <dbReference type="Pfam" id="PF17297"/>
    </source>
</evidence>
<dbReference type="PANTHER" id="PTHR11561:SF18">
    <property type="entry name" value="PHOSPHOENOLPYRUVATE CARBOXYKINASE, CYTOSOLIC [GTP]"/>
    <property type="match status" value="1"/>
</dbReference>
<dbReference type="InterPro" id="IPR008210">
    <property type="entry name" value="PEP_carboxykinase_N"/>
</dbReference>
<evidence type="ECO:0000256" key="11">
    <source>
        <dbReference type="ARBA" id="ARBA00022723"/>
    </source>
</evidence>
<evidence type="ECO:0000256" key="5">
    <source>
        <dbReference type="ARBA" id="ARBA00011245"/>
    </source>
</evidence>
<dbReference type="Pfam" id="PF17297">
    <property type="entry name" value="PEPCK_N"/>
    <property type="match status" value="1"/>
</dbReference>
<organism evidence="24 25">
    <name type="scientific">Platysteira castanea</name>
    <dbReference type="NCBI Taxonomy" id="1160851"/>
    <lineage>
        <taxon>Eukaryota</taxon>
        <taxon>Metazoa</taxon>
        <taxon>Chordata</taxon>
        <taxon>Craniata</taxon>
        <taxon>Vertebrata</taxon>
        <taxon>Euteleostomi</taxon>
        <taxon>Archelosauria</taxon>
        <taxon>Archosauria</taxon>
        <taxon>Dinosauria</taxon>
        <taxon>Saurischia</taxon>
        <taxon>Theropoda</taxon>
        <taxon>Coelurosauria</taxon>
        <taxon>Aves</taxon>
        <taxon>Neognathae</taxon>
        <taxon>Neoaves</taxon>
        <taxon>Telluraves</taxon>
        <taxon>Australaves</taxon>
        <taxon>Passeriformes</taxon>
        <taxon>Corvoidea</taxon>
        <taxon>Platysteiridae</taxon>
        <taxon>Platysteira</taxon>
    </lineage>
</organism>
<dbReference type="GO" id="GO:0046327">
    <property type="term" value="P:glycerol biosynthetic process from pyruvate"/>
    <property type="evidence" value="ECO:0007669"/>
    <property type="project" value="TreeGrafter"/>
</dbReference>
<dbReference type="GO" id="GO:0048562">
    <property type="term" value="P:embryonic organ morphogenesis"/>
    <property type="evidence" value="ECO:0007669"/>
    <property type="project" value="UniProtKB-ARBA"/>
</dbReference>
<evidence type="ECO:0000259" key="22">
    <source>
        <dbReference type="Pfam" id="PF00821"/>
    </source>
</evidence>
<dbReference type="HAMAP" id="MF_00452">
    <property type="entry name" value="PEPCK_GTP"/>
    <property type="match status" value="1"/>
</dbReference>
<dbReference type="EC" id="4.1.1.32" evidence="6"/>
<comment type="similarity">
    <text evidence="4">Belongs to the phosphoenolpyruvate carboxykinase [GTP] family.</text>
</comment>
<dbReference type="GO" id="GO:0042594">
    <property type="term" value="P:response to starvation"/>
    <property type="evidence" value="ECO:0007669"/>
    <property type="project" value="TreeGrafter"/>
</dbReference>
<keyword evidence="10" id="KW-0808">Transferase</keyword>
<dbReference type="InterPro" id="IPR013035">
    <property type="entry name" value="PEP_carboxykinase_C"/>
</dbReference>
<evidence type="ECO:0000313" key="24">
    <source>
        <dbReference type="EMBL" id="NWU25707.1"/>
    </source>
</evidence>
<gene>
    <name evidence="24" type="primary">Pck1</name>
    <name evidence="24" type="ORF">DYACAS_R10210</name>
</gene>
<dbReference type="InterPro" id="IPR008209">
    <property type="entry name" value="PEP_carboxykinase_GTP"/>
</dbReference>
<evidence type="ECO:0000256" key="14">
    <source>
        <dbReference type="ARBA" id="ARBA00022793"/>
    </source>
</evidence>